<accession>A0ABN2AX71</accession>
<dbReference type="InterPro" id="IPR036388">
    <property type="entry name" value="WH-like_DNA-bd_sf"/>
</dbReference>
<comment type="caution">
    <text evidence="3">The sequence shown here is derived from an EMBL/GenBank/DDBJ whole genome shotgun (WGS) entry which is preliminary data.</text>
</comment>
<evidence type="ECO:0000313" key="4">
    <source>
        <dbReference type="Proteomes" id="UP001501470"/>
    </source>
</evidence>
<protein>
    <submittedName>
        <fullName evidence="3">Helix-turn-helix domain-containing protein</fullName>
    </submittedName>
</protein>
<dbReference type="InterPro" id="IPR036390">
    <property type="entry name" value="WH_DNA-bd_sf"/>
</dbReference>
<proteinExistence type="predicted"/>
<evidence type="ECO:0000256" key="1">
    <source>
        <dbReference type="SAM" id="MobiDB-lite"/>
    </source>
</evidence>
<name>A0ABN2AX71_9ACTN</name>
<gene>
    <name evidence="3" type="ORF">GCM10009827_053510</name>
</gene>
<dbReference type="SUPFAM" id="SSF46785">
    <property type="entry name" value="Winged helix' DNA-binding domain"/>
    <property type="match status" value="1"/>
</dbReference>
<dbReference type="Gene3D" id="1.10.10.10">
    <property type="entry name" value="Winged helix-like DNA-binding domain superfamily/Winged helix DNA-binding domain"/>
    <property type="match status" value="1"/>
</dbReference>
<evidence type="ECO:0000259" key="2">
    <source>
        <dbReference type="SMART" id="SM00418"/>
    </source>
</evidence>
<dbReference type="Pfam" id="PF12840">
    <property type="entry name" value="HTH_20"/>
    <property type="match status" value="1"/>
</dbReference>
<dbReference type="SMART" id="SM00418">
    <property type="entry name" value="HTH_ARSR"/>
    <property type="match status" value="1"/>
</dbReference>
<sequence length="217" mass="23224">MVDPADLPVASPGYVPEPGALKALVHPLRLQLLEALSVRGQATATQLAAELGESSGATSYHLRQLARHGFIEEVAGAGTGPERWWRPVTGGWTMPASVQRAPSGIAATAGTVIATLLEASHRRLMEFYRTLSQWPLPWQRAVSRQQAHLDLTPEQLRALGFEVEAVVDRYRQLPPGPDTRRVRVEFAGFPVGEPGEPDAARDGDADGDGPGRAAGDG</sequence>
<dbReference type="RefSeq" id="WP_344504860.1">
    <property type="nucleotide sequence ID" value="NZ_BAAAQD010000011.1"/>
</dbReference>
<feature type="compositionally biased region" description="Gly residues" evidence="1">
    <location>
        <begin position="208"/>
        <end position="217"/>
    </location>
</feature>
<dbReference type="InterPro" id="IPR001845">
    <property type="entry name" value="HTH_ArsR_DNA-bd_dom"/>
</dbReference>
<organism evidence="3 4">
    <name type="scientific">Dactylosporangium maewongense</name>
    <dbReference type="NCBI Taxonomy" id="634393"/>
    <lineage>
        <taxon>Bacteria</taxon>
        <taxon>Bacillati</taxon>
        <taxon>Actinomycetota</taxon>
        <taxon>Actinomycetes</taxon>
        <taxon>Micromonosporales</taxon>
        <taxon>Micromonosporaceae</taxon>
        <taxon>Dactylosporangium</taxon>
    </lineage>
</organism>
<dbReference type="EMBL" id="BAAAQD010000011">
    <property type="protein sequence ID" value="GAA1529521.1"/>
    <property type="molecule type" value="Genomic_DNA"/>
</dbReference>
<dbReference type="Proteomes" id="UP001501470">
    <property type="component" value="Unassembled WGS sequence"/>
</dbReference>
<keyword evidence="4" id="KW-1185">Reference proteome</keyword>
<evidence type="ECO:0000313" key="3">
    <source>
        <dbReference type="EMBL" id="GAA1529521.1"/>
    </source>
</evidence>
<feature type="domain" description="HTH arsR-type" evidence="2">
    <location>
        <begin position="19"/>
        <end position="118"/>
    </location>
</feature>
<dbReference type="CDD" id="cd00090">
    <property type="entry name" value="HTH_ARSR"/>
    <property type="match status" value="1"/>
</dbReference>
<dbReference type="InterPro" id="IPR011991">
    <property type="entry name" value="ArsR-like_HTH"/>
</dbReference>
<reference evidence="3 4" key="1">
    <citation type="journal article" date="2019" name="Int. J. Syst. Evol. Microbiol.">
        <title>The Global Catalogue of Microorganisms (GCM) 10K type strain sequencing project: providing services to taxonomists for standard genome sequencing and annotation.</title>
        <authorList>
            <consortium name="The Broad Institute Genomics Platform"/>
            <consortium name="The Broad Institute Genome Sequencing Center for Infectious Disease"/>
            <person name="Wu L."/>
            <person name="Ma J."/>
        </authorList>
    </citation>
    <scope>NUCLEOTIDE SEQUENCE [LARGE SCALE GENOMIC DNA]</scope>
    <source>
        <strain evidence="3 4">JCM 15933</strain>
    </source>
</reference>
<feature type="region of interest" description="Disordered" evidence="1">
    <location>
        <begin position="188"/>
        <end position="217"/>
    </location>
</feature>